<comment type="caution">
    <text evidence="1">The sequence shown here is derived from an EMBL/GenBank/DDBJ whole genome shotgun (WGS) entry which is preliminary data.</text>
</comment>
<dbReference type="RefSeq" id="WP_101637471.1">
    <property type="nucleotide sequence ID" value="NZ_PKHU01000005.1"/>
</dbReference>
<gene>
    <name evidence="1" type="ORF">CYJ41_06535</name>
</gene>
<proteinExistence type="predicted"/>
<evidence type="ECO:0000313" key="1">
    <source>
        <dbReference type="EMBL" id="PKZ29081.1"/>
    </source>
</evidence>
<accession>A0A2I1N9P1</accession>
<sequence>MKNCFRSVRWCWYSSKPITSGNFVTPSKMEAMAYAGSNKVYEKSVNINEVVWLDNLQGQYMQSKSLHPFETVKYNSNVADKNSLNIIKSKSL</sequence>
<dbReference type="EMBL" id="PKHU01000005">
    <property type="protein sequence ID" value="PKZ29081.1"/>
    <property type="molecule type" value="Genomic_DNA"/>
</dbReference>
<dbReference type="Proteomes" id="UP000234639">
    <property type="component" value="Unassembled WGS sequence"/>
</dbReference>
<organism evidence="1 2">
    <name type="scientific">Campylobacter ureolyticus</name>
    <dbReference type="NCBI Taxonomy" id="827"/>
    <lineage>
        <taxon>Bacteria</taxon>
        <taxon>Pseudomonadati</taxon>
        <taxon>Campylobacterota</taxon>
        <taxon>Epsilonproteobacteria</taxon>
        <taxon>Campylobacterales</taxon>
        <taxon>Campylobacteraceae</taxon>
        <taxon>Campylobacter</taxon>
    </lineage>
</organism>
<name>A0A2I1N9P1_9BACT</name>
<reference evidence="1 2" key="1">
    <citation type="submission" date="2017-12" db="EMBL/GenBank/DDBJ databases">
        <title>Phylogenetic diversity of female urinary microbiome.</title>
        <authorList>
            <person name="Thomas-White K."/>
            <person name="Wolfe A.J."/>
        </authorList>
    </citation>
    <scope>NUCLEOTIDE SEQUENCE [LARGE SCALE GENOMIC DNA]</scope>
    <source>
        <strain evidence="1 2">UMB0112</strain>
    </source>
</reference>
<evidence type="ECO:0000313" key="2">
    <source>
        <dbReference type="Proteomes" id="UP000234639"/>
    </source>
</evidence>
<dbReference type="AlphaFoldDB" id="A0A2I1N9P1"/>
<protein>
    <submittedName>
        <fullName evidence="1">Uncharacterized protein</fullName>
    </submittedName>
</protein>